<keyword evidence="3 6" id="KW-0378">Hydrolase</keyword>
<dbReference type="PIRSF" id="PIRSF037238">
    <property type="entry name" value="Carboxypeptidase_G2"/>
    <property type="match status" value="1"/>
</dbReference>
<dbReference type="SUPFAM" id="SSF55031">
    <property type="entry name" value="Bacterial exopeptidase dimerisation domain"/>
    <property type="match status" value="1"/>
</dbReference>
<dbReference type="Gene3D" id="3.40.630.10">
    <property type="entry name" value="Zn peptidases"/>
    <property type="match status" value="1"/>
</dbReference>
<keyword evidence="6" id="KW-0645">Protease</keyword>
<dbReference type="NCBIfam" id="NF004788">
    <property type="entry name" value="PRK06133.1"/>
    <property type="match status" value="1"/>
</dbReference>
<evidence type="ECO:0000256" key="1">
    <source>
        <dbReference type="ARBA" id="ARBA00001947"/>
    </source>
</evidence>
<evidence type="ECO:0000256" key="3">
    <source>
        <dbReference type="ARBA" id="ARBA00022801"/>
    </source>
</evidence>
<evidence type="ECO:0000259" key="5">
    <source>
        <dbReference type="Pfam" id="PF07687"/>
    </source>
</evidence>
<keyword evidence="2" id="KW-0479">Metal-binding</keyword>
<dbReference type="InterPro" id="IPR011650">
    <property type="entry name" value="Peptidase_M20_dimer"/>
</dbReference>
<name>A0A644VEL0_9ZZZZ</name>
<dbReference type="InterPro" id="IPR017150">
    <property type="entry name" value="Pept_M20_glutamate_carboxypep"/>
</dbReference>
<dbReference type="EC" id="3.4.17.11" evidence="6"/>
<dbReference type="Pfam" id="PF01546">
    <property type="entry name" value="Peptidase_M20"/>
    <property type="match status" value="1"/>
</dbReference>
<sequence>MQNEELRQWCFAEQENFLKDLCTLVEVESPTGDSEGSEKMTERVGSWLRELGAEVRILQTPAGCYNLVAVFKGEGTRKILLNAHADTVFKKGTLKKNPFRVEDGKVYGPGCIDCKGGLVLGVYALRLLQQLNFKDYKQITFIMNADEETGSENSKELIMEQAKTHDLAIVLEAAKPEHGACIGRKGLGNATIEVRGKSVHAARASQGANALEELAHQVMEFRKLGNENKGTFVNVTVFSAGEVANTIPDYAMAKVDIRVDDTTEFNRIEREAAVLVANTIVPGTQVTFSLKAHPAFPQNAASVALAKQLEQIYAAIGVKMVTVTSPGVSDANYIASVGTPVIDGMSFVGMNAHTKDEVGYLDSLPDALFALTKFLMCVQKP</sequence>
<accession>A0A644VEL0</accession>
<feature type="domain" description="Peptidase M20 dimerisation" evidence="5">
    <location>
        <begin position="182"/>
        <end position="278"/>
    </location>
</feature>
<dbReference type="SUPFAM" id="SSF53187">
    <property type="entry name" value="Zn-dependent exopeptidases"/>
    <property type="match status" value="1"/>
</dbReference>
<dbReference type="Pfam" id="PF07687">
    <property type="entry name" value="M20_dimer"/>
    <property type="match status" value="1"/>
</dbReference>
<dbReference type="Gene3D" id="3.30.70.360">
    <property type="match status" value="1"/>
</dbReference>
<dbReference type="PANTHER" id="PTHR43808:SF10">
    <property type="entry name" value="BLL3749 PROTEIN"/>
    <property type="match status" value="1"/>
</dbReference>
<dbReference type="PANTHER" id="PTHR43808">
    <property type="entry name" value="ACETYLORNITHINE DEACETYLASE"/>
    <property type="match status" value="1"/>
</dbReference>
<reference evidence="6" key="1">
    <citation type="submission" date="2019-08" db="EMBL/GenBank/DDBJ databases">
        <authorList>
            <person name="Kucharzyk K."/>
            <person name="Murdoch R.W."/>
            <person name="Higgins S."/>
            <person name="Loffler F."/>
        </authorList>
    </citation>
    <scope>NUCLEOTIDE SEQUENCE</scope>
</reference>
<dbReference type="PROSITE" id="PS00758">
    <property type="entry name" value="ARGE_DAPE_CPG2_1"/>
    <property type="match status" value="1"/>
</dbReference>
<keyword evidence="4" id="KW-0862">Zinc</keyword>
<dbReference type="GO" id="GO:0046872">
    <property type="term" value="F:metal ion binding"/>
    <property type="evidence" value="ECO:0007669"/>
    <property type="project" value="UniProtKB-KW"/>
</dbReference>
<comment type="caution">
    <text evidence="6">The sequence shown here is derived from an EMBL/GenBank/DDBJ whole genome shotgun (WGS) entry which is preliminary data.</text>
</comment>
<dbReference type="GO" id="GO:0004180">
    <property type="term" value="F:carboxypeptidase activity"/>
    <property type="evidence" value="ECO:0007669"/>
    <property type="project" value="UniProtKB-KW"/>
</dbReference>
<evidence type="ECO:0000256" key="4">
    <source>
        <dbReference type="ARBA" id="ARBA00022833"/>
    </source>
</evidence>
<dbReference type="InterPro" id="IPR036264">
    <property type="entry name" value="Bact_exopeptidase_dim_dom"/>
</dbReference>
<dbReference type="EMBL" id="VSSQ01000273">
    <property type="protein sequence ID" value="MPL89132.1"/>
    <property type="molecule type" value="Genomic_DNA"/>
</dbReference>
<protein>
    <submittedName>
        <fullName evidence="6">Carboxypeptidase G2</fullName>
        <ecNumber evidence="6">3.4.17.11</ecNumber>
    </submittedName>
</protein>
<dbReference type="AlphaFoldDB" id="A0A644VEL0"/>
<keyword evidence="6" id="KW-0121">Carboxypeptidase</keyword>
<comment type="cofactor">
    <cofactor evidence="1">
        <name>Zn(2+)</name>
        <dbReference type="ChEBI" id="CHEBI:29105"/>
    </cofactor>
</comment>
<organism evidence="6">
    <name type="scientific">bioreactor metagenome</name>
    <dbReference type="NCBI Taxonomy" id="1076179"/>
    <lineage>
        <taxon>unclassified sequences</taxon>
        <taxon>metagenomes</taxon>
        <taxon>ecological metagenomes</taxon>
    </lineage>
</organism>
<dbReference type="InterPro" id="IPR002933">
    <property type="entry name" value="Peptidase_M20"/>
</dbReference>
<gene>
    <name evidence="6" type="primary">cpg2_5</name>
    <name evidence="6" type="ORF">SDC9_35164</name>
</gene>
<evidence type="ECO:0000256" key="2">
    <source>
        <dbReference type="ARBA" id="ARBA00022723"/>
    </source>
</evidence>
<dbReference type="InterPro" id="IPR050072">
    <property type="entry name" value="Peptidase_M20A"/>
</dbReference>
<proteinExistence type="predicted"/>
<evidence type="ECO:0000313" key="6">
    <source>
        <dbReference type="EMBL" id="MPL89132.1"/>
    </source>
</evidence>
<dbReference type="InterPro" id="IPR001261">
    <property type="entry name" value="ArgE/DapE_CS"/>
</dbReference>
<dbReference type="CDD" id="cd03885">
    <property type="entry name" value="M20_CPDG2"/>
    <property type="match status" value="1"/>
</dbReference>